<sequence>MKRIWNKIVISIFVFILYIVFTGFATELTIISGLVLSITVAIATEAKLIERELNINDIARLLYLFKYLLRFIVIELKEHIEIAKIVFSRKVKLEPKVVKIPIDLRSSYGIAFLASTITNTPGTIVIHIDSNRGNLYIHWLTPKSEDLSEVKKIIVGDLENIIKKIFE</sequence>
<comment type="caution">
    <text evidence="8">The sequence shown here is derived from an EMBL/GenBank/DDBJ whole genome shotgun (WGS) entry which is preliminary data.</text>
</comment>
<keyword evidence="2" id="KW-1003">Cell membrane</keyword>
<dbReference type="AlphaFoldDB" id="A0A7J3MXJ5"/>
<protein>
    <recommendedName>
        <fullName evidence="9">Cation:proton antiporter</fullName>
    </recommendedName>
</protein>
<evidence type="ECO:0000313" key="7">
    <source>
        <dbReference type="EMBL" id="HFQ78917.1"/>
    </source>
</evidence>
<evidence type="ECO:0000256" key="3">
    <source>
        <dbReference type="ARBA" id="ARBA00022692"/>
    </source>
</evidence>
<evidence type="ECO:0000256" key="2">
    <source>
        <dbReference type="ARBA" id="ARBA00022475"/>
    </source>
</evidence>
<dbReference type="PANTHER" id="PTHR34584">
    <property type="entry name" value="NA(+)/H(+) ANTIPORTER SUBUNIT E1"/>
    <property type="match status" value="1"/>
</dbReference>
<evidence type="ECO:0000256" key="4">
    <source>
        <dbReference type="ARBA" id="ARBA00022989"/>
    </source>
</evidence>
<dbReference type="GO" id="GO:0005886">
    <property type="term" value="C:plasma membrane"/>
    <property type="evidence" value="ECO:0007669"/>
    <property type="project" value="UniProtKB-SubCell"/>
</dbReference>
<accession>A0A7J3MXJ5</accession>
<evidence type="ECO:0000313" key="8">
    <source>
        <dbReference type="EMBL" id="HGT98277.1"/>
    </source>
</evidence>
<organism evidence="8">
    <name type="scientific">Ignisphaera aggregans</name>
    <dbReference type="NCBI Taxonomy" id="334771"/>
    <lineage>
        <taxon>Archaea</taxon>
        <taxon>Thermoproteota</taxon>
        <taxon>Thermoprotei</taxon>
        <taxon>Desulfurococcales</taxon>
        <taxon>Desulfurococcaceae</taxon>
        <taxon>Ignisphaera</taxon>
    </lineage>
</organism>
<keyword evidence="5 6" id="KW-0472">Membrane</keyword>
<evidence type="ECO:0000256" key="6">
    <source>
        <dbReference type="SAM" id="Phobius"/>
    </source>
</evidence>
<dbReference type="EMBL" id="DTAU01000086">
    <property type="protein sequence ID" value="HFQ78917.1"/>
    <property type="molecule type" value="Genomic_DNA"/>
</dbReference>
<dbReference type="Pfam" id="PF01899">
    <property type="entry name" value="MNHE"/>
    <property type="match status" value="1"/>
</dbReference>
<gene>
    <name evidence="7" type="ORF">ENT99_04340</name>
    <name evidence="8" type="ORF">ENU64_02440</name>
</gene>
<proteinExistence type="predicted"/>
<name>A0A7J3MXJ5_9CREN</name>
<keyword evidence="4 6" id="KW-1133">Transmembrane helix</keyword>
<dbReference type="EMBL" id="DTDH01000073">
    <property type="protein sequence ID" value="HGT98277.1"/>
    <property type="molecule type" value="Genomic_DNA"/>
</dbReference>
<comment type="subcellular location">
    <subcellularLocation>
        <location evidence="1">Cell membrane</location>
        <topology evidence="1">Multi-pass membrane protein</topology>
    </subcellularLocation>
</comment>
<dbReference type="InterPro" id="IPR002758">
    <property type="entry name" value="Cation_antiport_E"/>
</dbReference>
<evidence type="ECO:0000256" key="5">
    <source>
        <dbReference type="ARBA" id="ARBA00023136"/>
    </source>
</evidence>
<feature type="transmembrane region" description="Helical" evidence="6">
    <location>
        <begin position="12"/>
        <end position="43"/>
    </location>
</feature>
<evidence type="ECO:0000256" key="1">
    <source>
        <dbReference type="ARBA" id="ARBA00004651"/>
    </source>
</evidence>
<reference evidence="8" key="1">
    <citation type="journal article" date="2020" name="mSystems">
        <title>Genome- and Community-Level Interaction Insights into Carbon Utilization and Element Cycling Functions of Hydrothermarchaeota in Hydrothermal Sediment.</title>
        <authorList>
            <person name="Zhou Z."/>
            <person name="Liu Y."/>
            <person name="Xu W."/>
            <person name="Pan J."/>
            <person name="Luo Z.H."/>
            <person name="Li M."/>
        </authorList>
    </citation>
    <scope>NUCLEOTIDE SEQUENCE [LARGE SCALE GENOMIC DNA]</scope>
    <source>
        <strain evidence="7">SpSt-629</strain>
        <strain evidence="8">SpSt-688</strain>
    </source>
</reference>
<dbReference type="GO" id="GO:0008324">
    <property type="term" value="F:monoatomic cation transmembrane transporter activity"/>
    <property type="evidence" value="ECO:0007669"/>
    <property type="project" value="InterPro"/>
</dbReference>
<dbReference type="PANTHER" id="PTHR34584:SF1">
    <property type="entry name" value="NA(+)_H(+) ANTIPORTER SUBUNIT E1"/>
    <property type="match status" value="1"/>
</dbReference>
<dbReference type="PIRSF" id="PIRSF019239">
    <property type="entry name" value="MrpE"/>
    <property type="match status" value="1"/>
</dbReference>
<keyword evidence="3 6" id="KW-0812">Transmembrane</keyword>
<evidence type="ECO:0008006" key="9">
    <source>
        <dbReference type="Google" id="ProtNLM"/>
    </source>
</evidence>